<evidence type="ECO:0000313" key="2">
    <source>
        <dbReference type="Proteomes" id="UP000789396"/>
    </source>
</evidence>
<organism evidence="1 2">
    <name type="scientific">Racocetra fulgida</name>
    <dbReference type="NCBI Taxonomy" id="60492"/>
    <lineage>
        <taxon>Eukaryota</taxon>
        <taxon>Fungi</taxon>
        <taxon>Fungi incertae sedis</taxon>
        <taxon>Mucoromycota</taxon>
        <taxon>Glomeromycotina</taxon>
        <taxon>Glomeromycetes</taxon>
        <taxon>Diversisporales</taxon>
        <taxon>Gigasporaceae</taxon>
        <taxon>Racocetra</taxon>
    </lineage>
</organism>
<gene>
    <name evidence="1" type="ORF">RFULGI_LOCUS475</name>
</gene>
<evidence type="ECO:0000313" key="1">
    <source>
        <dbReference type="EMBL" id="CAG8456339.1"/>
    </source>
</evidence>
<dbReference type="Proteomes" id="UP000789396">
    <property type="component" value="Unassembled WGS sequence"/>
</dbReference>
<proteinExistence type="predicted"/>
<comment type="caution">
    <text evidence="1">The sequence shown here is derived from an EMBL/GenBank/DDBJ whole genome shotgun (WGS) entry which is preliminary data.</text>
</comment>
<accession>A0A9N8VQG0</accession>
<keyword evidence="2" id="KW-1185">Reference proteome</keyword>
<dbReference type="AlphaFoldDB" id="A0A9N8VQG0"/>
<protein>
    <submittedName>
        <fullName evidence="1">12346_t:CDS:1</fullName>
    </submittedName>
</protein>
<dbReference type="EMBL" id="CAJVPZ010000180">
    <property type="protein sequence ID" value="CAG8456339.1"/>
    <property type="molecule type" value="Genomic_DNA"/>
</dbReference>
<dbReference type="OrthoDB" id="2465376at2759"/>
<name>A0A9N8VQG0_9GLOM</name>
<sequence length="237" mass="26807">MIKTEDITCPTTANIYTRINHIAEDTSSLSTITKGLTTMLIESKLDRKLDRIAEKIGEKINEDLETMANDIIGLVDEFLGDIMEQVKASTIRKICVAYVTYLCKQYNLLENNPKSVARTEKASELTFSHPYKKIFKILQINCTSPEISKDEAETSAKKHRRKKLYVQPDEHIRITQEDERYTSLVAEIPESKINKLPSWAVCKGVIRTFSSDNSSSSSGGRIVYEIGNYDITTSLKS</sequence>
<reference evidence="1" key="1">
    <citation type="submission" date="2021-06" db="EMBL/GenBank/DDBJ databases">
        <authorList>
            <person name="Kallberg Y."/>
            <person name="Tangrot J."/>
            <person name="Rosling A."/>
        </authorList>
    </citation>
    <scope>NUCLEOTIDE SEQUENCE</scope>
    <source>
        <strain evidence="1">IN212</strain>
    </source>
</reference>